<evidence type="ECO:0000313" key="1">
    <source>
        <dbReference type="EMBL" id="SVB70618.1"/>
    </source>
</evidence>
<dbReference type="EMBL" id="UINC01053732">
    <property type="protein sequence ID" value="SVB70618.1"/>
    <property type="molecule type" value="Genomic_DNA"/>
</dbReference>
<dbReference type="AlphaFoldDB" id="A0A382G5U3"/>
<name>A0A382G5U3_9ZZZZ</name>
<organism evidence="1">
    <name type="scientific">marine metagenome</name>
    <dbReference type="NCBI Taxonomy" id="408172"/>
    <lineage>
        <taxon>unclassified sequences</taxon>
        <taxon>metagenomes</taxon>
        <taxon>ecological metagenomes</taxon>
    </lineage>
</organism>
<reference evidence="1" key="1">
    <citation type="submission" date="2018-05" db="EMBL/GenBank/DDBJ databases">
        <authorList>
            <person name="Lanie J.A."/>
            <person name="Ng W.-L."/>
            <person name="Kazmierczak K.M."/>
            <person name="Andrzejewski T.M."/>
            <person name="Davidsen T.M."/>
            <person name="Wayne K.J."/>
            <person name="Tettelin H."/>
            <person name="Glass J.I."/>
            <person name="Rusch D."/>
            <person name="Podicherti R."/>
            <person name="Tsui H.-C.T."/>
            <person name="Winkler M.E."/>
        </authorList>
    </citation>
    <scope>NUCLEOTIDE SEQUENCE</scope>
</reference>
<gene>
    <name evidence="1" type="ORF">METZ01_LOCUS223472</name>
</gene>
<sequence>MDDRNRHSIRYQILNKHQKDGVENFRDIQVD</sequence>
<accession>A0A382G5U3</accession>
<feature type="non-terminal residue" evidence="1">
    <location>
        <position position="31"/>
    </location>
</feature>
<proteinExistence type="predicted"/>
<protein>
    <submittedName>
        <fullName evidence="1">Uncharacterized protein</fullName>
    </submittedName>
</protein>